<proteinExistence type="predicted"/>
<dbReference type="InterPro" id="IPR021274">
    <property type="entry name" value="DUF2853"/>
</dbReference>
<comment type="caution">
    <text evidence="1">The sequence shown here is derived from an EMBL/GenBank/DDBJ whole genome shotgun (WGS) entry which is preliminary data.</text>
</comment>
<dbReference type="Pfam" id="PF11015">
    <property type="entry name" value="DUF2853"/>
    <property type="match status" value="1"/>
</dbReference>
<gene>
    <name evidence="1" type="ORF">TAE01_03770</name>
</gene>
<accession>A0A512CWJ2</accession>
<organism evidence="1 2">
    <name type="scientific">Terrabacter aerolatus</name>
    <dbReference type="NCBI Taxonomy" id="422442"/>
    <lineage>
        <taxon>Bacteria</taxon>
        <taxon>Bacillati</taxon>
        <taxon>Actinomycetota</taxon>
        <taxon>Actinomycetes</taxon>
        <taxon>Micrococcales</taxon>
        <taxon>Intrasporangiaceae</taxon>
        <taxon>Terrabacter</taxon>
    </lineage>
</organism>
<keyword evidence="2" id="KW-1185">Reference proteome</keyword>
<sequence length="106" mass="11734">MAEDWAADVKKYSPDADDAAIKGIVRHCGIALQKRDSSLVSFSDKSETDRVRDGFMKKKLGLTGSDAELDASLAEVGQTLKGDRTKNRVTVYYLLAEKHGKLDLFR</sequence>
<dbReference type="Gene3D" id="1.10.238.120">
    <property type="entry name" value="Jann4075-like"/>
    <property type="match status" value="1"/>
</dbReference>
<protein>
    <recommendedName>
        <fullName evidence="3">DUF2853 domain-containing protein</fullName>
    </recommendedName>
</protein>
<dbReference type="OrthoDB" id="9812542at2"/>
<evidence type="ECO:0000313" key="2">
    <source>
        <dbReference type="Proteomes" id="UP000321534"/>
    </source>
</evidence>
<reference evidence="1 2" key="1">
    <citation type="submission" date="2019-07" db="EMBL/GenBank/DDBJ databases">
        <title>Whole genome shotgun sequence of Terrabacter aerolatus NBRC 106305.</title>
        <authorList>
            <person name="Hosoyama A."/>
            <person name="Uohara A."/>
            <person name="Ohji S."/>
            <person name="Ichikawa N."/>
        </authorList>
    </citation>
    <scope>NUCLEOTIDE SEQUENCE [LARGE SCALE GENOMIC DNA]</scope>
    <source>
        <strain evidence="1 2">NBRC 106305</strain>
    </source>
</reference>
<evidence type="ECO:0008006" key="3">
    <source>
        <dbReference type="Google" id="ProtNLM"/>
    </source>
</evidence>
<dbReference type="EMBL" id="BJYX01000001">
    <property type="protein sequence ID" value="GEO28567.1"/>
    <property type="molecule type" value="Genomic_DNA"/>
</dbReference>
<dbReference type="RefSeq" id="WP_147062756.1">
    <property type="nucleotide sequence ID" value="NZ_BAAARO010000025.1"/>
</dbReference>
<dbReference type="SUPFAM" id="SSF158587">
    <property type="entry name" value="Jann4075-like"/>
    <property type="match status" value="1"/>
</dbReference>
<dbReference type="Proteomes" id="UP000321534">
    <property type="component" value="Unassembled WGS sequence"/>
</dbReference>
<dbReference type="AlphaFoldDB" id="A0A512CWJ2"/>
<name>A0A512CWJ2_9MICO</name>
<evidence type="ECO:0000313" key="1">
    <source>
        <dbReference type="EMBL" id="GEO28567.1"/>
    </source>
</evidence>
<dbReference type="InterPro" id="IPR023154">
    <property type="entry name" value="Jann4075-like_sf"/>
</dbReference>